<dbReference type="Gene3D" id="3.40.50.2000">
    <property type="entry name" value="Glycogen Phosphorylase B"/>
    <property type="match status" value="2"/>
</dbReference>
<name>A0ABW7C5B7_9CYAN</name>
<dbReference type="PANTHER" id="PTHR12526:SF640">
    <property type="entry name" value="COLANIC ACID BIOSYNTHESIS GLYCOSYLTRANSFERASE WCAL-RELATED"/>
    <property type="match status" value="1"/>
</dbReference>
<evidence type="ECO:0000256" key="3">
    <source>
        <dbReference type="ARBA" id="ARBA00022679"/>
    </source>
</evidence>
<sequence length="401" mass="44632">MQHVPSKPISAKPRSRSARGGQWDAFVFLEVFDNEGGIQTYNQNLLTAYACVAEPNRRGRVWILRDRPMANPPIGEGRLEFNCFGGARSRAIGRLQMLASLAWNLWTAPPRQVFCGHINLVQAIAWICQIRRIPYTVLTHGKEVWDPLLPPARRALQRADALWIVSRYSRDRASQANQLNPDRVDLMPCPVDGTVFRPGPKPPELLTQYGLADCKVLMTVARLWPGDRYKGVDVTIRALPLIARAVPNVKYLVIGRGEDRPRLEALACEMGVGDRVVFAGFVPTEALPDFYRAADLYVMPSQEGFGIAYLEAMATGVPVISGDDDGSADPLQDGRLGWRVPHRDSEAVARAAIAALTTRGDRRCDGAWLRQEALGLFGVDAFRDRLHQLLNRSPQRGPRKP</sequence>
<accession>A0ABW7C5B7</accession>
<proteinExistence type="inferred from homology"/>
<keyword evidence="3 4" id="KW-0808">Transferase</keyword>
<gene>
    <name evidence="4" type="ORF">VPK24_02080</name>
</gene>
<reference evidence="5" key="1">
    <citation type="journal article" date="2024" name="Algal Res.">
        <title>Biochemical, toxicological and genomic investigation of a high-biomass producing Limnothrix strain isolated from Italian shallow drinking water reservoir.</title>
        <authorList>
            <person name="Simonazzi M."/>
            <person name="Shishido T.K."/>
            <person name="Delbaje E."/>
            <person name="Wahlsten M."/>
            <person name="Fewer D.P."/>
            <person name="Sivonen K."/>
            <person name="Pezzolesi L."/>
            <person name="Pistocchi R."/>
        </authorList>
    </citation>
    <scope>NUCLEOTIDE SEQUENCE [LARGE SCALE GENOMIC DNA]</scope>
    <source>
        <strain evidence="5">LRLZ20PSL1</strain>
    </source>
</reference>
<comment type="similarity">
    <text evidence="1">Belongs to the glycosyltransferase group 1 family. Glycosyltransferase 4 subfamily.</text>
</comment>
<evidence type="ECO:0000256" key="2">
    <source>
        <dbReference type="ARBA" id="ARBA00022676"/>
    </source>
</evidence>
<dbReference type="GO" id="GO:0016757">
    <property type="term" value="F:glycosyltransferase activity"/>
    <property type="evidence" value="ECO:0007669"/>
    <property type="project" value="UniProtKB-KW"/>
</dbReference>
<evidence type="ECO:0000256" key="1">
    <source>
        <dbReference type="ARBA" id="ARBA00009481"/>
    </source>
</evidence>
<keyword evidence="2 4" id="KW-0328">Glycosyltransferase</keyword>
<dbReference type="RefSeq" id="WP_393010285.1">
    <property type="nucleotide sequence ID" value="NZ_JAZAQF010000012.1"/>
</dbReference>
<evidence type="ECO:0000313" key="5">
    <source>
        <dbReference type="Proteomes" id="UP001604335"/>
    </source>
</evidence>
<dbReference type="EC" id="2.4.-.-" evidence="4"/>
<keyword evidence="5" id="KW-1185">Reference proteome</keyword>
<protein>
    <submittedName>
        <fullName evidence="4">Glycosyltransferase</fullName>
        <ecNumber evidence="4">2.4.-.-</ecNumber>
    </submittedName>
</protein>
<dbReference type="PANTHER" id="PTHR12526">
    <property type="entry name" value="GLYCOSYLTRANSFERASE"/>
    <property type="match status" value="1"/>
</dbReference>
<dbReference type="SUPFAM" id="SSF53756">
    <property type="entry name" value="UDP-Glycosyltransferase/glycogen phosphorylase"/>
    <property type="match status" value="1"/>
</dbReference>
<organism evidence="4 5">
    <name type="scientific">Limnothrix redekei LRLZ20PSL1</name>
    <dbReference type="NCBI Taxonomy" id="3112953"/>
    <lineage>
        <taxon>Bacteria</taxon>
        <taxon>Bacillati</taxon>
        <taxon>Cyanobacteriota</taxon>
        <taxon>Cyanophyceae</taxon>
        <taxon>Pseudanabaenales</taxon>
        <taxon>Pseudanabaenaceae</taxon>
        <taxon>Limnothrix</taxon>
    </lineage>
</organism>
<evidence type="ECO:0000313" key="4">
    <source>
        <dbReference type="EMBL" id="MFG3816409.1"/>
    </source>
</evidence>
<dbReference type="EMBL" id="JAZAQF010000012">
    <property type="protein sequence ID" value="MFG3816409.1"/>
    <property type="molecule type" value="Genomic_DNA"/>
</dbReference>
<dbReference type="Proteomes" id="UP001604335">
    <property type="component" value="Unassembled WGS sequence"/>
</dbReference>
<comment type="caution">
    <text evidence="4">The sequence shown here is derived from an EMBL/GenBank/DDBJ whole genome shotgun (WGS) entry which is preliminary data.</text>
</comment>
<dbReference type="Pfam" id="PF13692">
    <property type="entry name" value="Glyco_trans_1_4"/>
    <property type="match status" value="1"/>
</dbReference>